<sequence>KKLRLVWLLFWSIWNIFVGILLIFIFRFLYFGTAGSLPEVLIFVLAIPFFGYTGIFFVSSFKFFLEKFWYKKDAQLIRGVTAAGIAFLIVFGIFGVILAFWNPQWTDGVQRQKLFVTGEQPGRGYRIPALITLPGDTMLAFCESRFEAMSDLGDIDIIMKRSIDGGETWGAIQVLQDRGQHTVHNPCPLFDNDTQTLWLPFCVDYDSVFIMNSTDLGVTWSEPRELTEEIAAEGLYCATGPGNGIQISNGRLIIPSSIGGACVIYSDDHGFTWVRGGYVGEGEEPQVFESSNGSLVINCRSGRGENRIMAWSNNGGGTWDSWYYEEDLPAAGTQASIHRFTNTSTHMRSRVLFSNPNYFSRGHLNIRMSYDEGLTWNVSKQVYDGPSAYSSITVLSDYTIIILFETGKYDYRESLTLIKVDLDWLTNGQDALVSV</sequence>
<dbReference type="GO" id="GO:0006689">
    <property type="term" value="P:ganglioside catabolic process"/>
    <property type="evidence" value="ECO:0007669"/>
    <property type="project" value="TreeGrafter"/>
</dbReference>
<dbReference type="PANTHER" id="PTHR10628">
    <property type="entry name" value="SIALIDASE"/>
    <property type="match status" value="1"/>
</dbReference>
<feature type="non-terminal residue" evidence="3">
    <location>
        <position position="435"/>
    </location>
</feature>
<dbReference type="SUPFAM" id="SSF50939">
    <property type="entry name" value="Sialidases"/>
    <property type="match status" value="1"/>
</dbReference>
<dbReference type="GO" id="GO:0004308">
    <property type="term" value="F:exo-alpha-sialidase activity"/>
    <property type="evidence" value="ECO:0007669"/>
    <property type="project" value="InterPro"/>
</dbReference>
<feature type="non-terminal residue" evidence="3">
    <location>
        <position position="1"/>
    </location>
</feature>
<reference evidence="3" key="1">
    <citation type="journal article" date="2014" name="Front. Microbiol.">
        <title>High frequency of phylogenetically diverse reductive dehalogenase-homologous genes in deep subseafloor sedimentary metagenomes.</title>
        <authorList>
            <person name="Kawai M."/>
            <person name="Futagami T."/>
            <person name="Toyoda A."/>
            <person name="Takaki Y."/>
            <person name="Nishi S."/>
            <person name="Hori S."/>
            <person name="Arai W."/>
            <person name="Tsubouchi T."/>
            <person name="Morono Y."/>
            <person name="Uchiyama I."/>
            <person name="Ito T."/>
            <person name="Fujiyama A."/>
            <person name="Inagaki F."/>
            <person name="Takami H."/>
        </authorList>
    </citation>
    <scope>NUCLEOTIDE SEQUENCE</scope>
    <source>
        <strain evidence="3">Expedition CK06-06</strain>
    </source>
</reference>
<evidence type="ECO:0000313" key="3">
    <source>
        <dbReference type="EMBL" id="GAH34975.1"/>
    </source>
</evidence>
<evidence type="ECO:0000256" key="1">
    <source>
        <dbReference type="SAM" id="Phobius"/>
    </source>
</evidence>
<dbReference type="CDD" id="cd15482">
    <property type="entry name" value="Sialidase_non-viral"/>
    <property type="match status" value="1"/>
</dbReference>
<organism evidence="3">
    <name type="scientific">marine sediment metagenome</name>
    <dbReference type="NCBI Taxonomy" id="412755"/>
    <lineage>
        <taxon>unclassified sequences</taxon>
        <taxon>metagenomes</taxon>
        <taxon>ecological metagenomes</taxon>
    </lineage>
</organism>
<dbReference type="GO" id="GO:0005737">
    <property type="term" value="C:cytoplasm"/>
    <property type="evidence" value="ECO:0007669"/>
    <property type="project" value="TreeGrafter"/>
</dbReference>
<evidence type="ECO:0000259" key="2">
    <source>
        <dbReference type="Pfam" id="PF13088"/>
    </source>
</evidence>
<dbReference type="Gene3D" id="2.120.10.10">
    <property type="match status" value="1"/>
</dbReference>
<dbReference type="Pfam" id="PF13088">
    <property type="entry name" value="BNR_2"/>
    <property type="match status" value="1"/>
</dbReference>
<protein>
    <recommendedName>
        <fullName evidence="2">Sialidase domain-containing protein</fullName>
    </recommendedName>
</protein>
<dbReference type="InterPro" id="IPR026856">
    <property type="entry name" value="Sialidase_fam"/>
</dbReference>
<feature type="transmembrane region" description="Helical" evidence="1">
    <location>
        <begin position="7"/>
        <end position="30"/>
    </location>
</feature>
<keyword evidence="1" id="KW-1133">Transmembrane helix</keyword>
<proteinExistence type="predicted"/>
<name>X1FR39_9ZZZZ</name>
<dbReference type="InterPro" id="IPR036278">
    <property type="entry name" value="Sialidase_sf"/>
</dbReference>
<dbReference type="InterPro" id="IPR011040">
    <property type="entry name" value="Sialidase"/>
</dbReference>
<keyword evidence="1" id="KW-0472">Membrane</keyword>
<keyword evidence="1" id="KW-0812">Transmembrane</keyword>
<comment type="caution">
    <text evidence="3">The sequence shown here is derived from an EMBL/GenBank/DDBJ whole genome shotgun (WGS) entry which is preliminary data.</text>
</comment>
<dbReference type="GO" id="GO:0016020">
    <property type="term" value="C:membrane"/>
    <property type="evidence" value="ECO:0007669"/>
    <property type="project" value="TreeGrafter"/>
</dbReference>
<feature type="transmembrane region" description="Helical" evidence="1">
    <location>
        <begin position="42"/>
        <end position="64"/>
    </location>
</feature>
<dbReference type="PANTHER" id="PTHR10628:SF30">
    <property type="entry name" value="EXO-ALPHA-SIALIDASE"/>
    <property type="match status" value="1"/>
</dbReference>
<dbReference type="AlphaFoldDB" id="X1FR39"/>
<gene>
    <name evidence="3" type="ORF">S03H2_13095</name>
</gene>
<accession>X1FR39</accession>
<feature type="transmembrane region" description="Helical" evidence="1">
    <location>
        <begin position="76"/>
        <end position="101"/>
    </location>
</feature>
<dbReference type="EMBL" id="BARU01006652">
    <property type="protein sequence ID" value="GAH34975.1"/>
    <property type="molecule type" value="Genomic_DNA"/>
</dbReference>
<feature type="domain" description="Sialidase" evidence="2">
    <location>
        <begin position="149"/>
        <end position="397"/>
    </location>
</feature>
<dbReference type="GO" id="GO:0009313">
    <property type="term" value="P:oligosaccharide catabolic process"/>
    <property type="evidence" value="ECO:0007669"/>
    <property type="project" value="TreeGrafter"/>
</dbReference>